<proteinExistence type="predicted"/>
<reference evidence="2" key="1">
    <citation type="submission" date="2018-04" db="EMBL/GenBank/DDBJ databases">
        <title>WGS assembly of Panicum hallii.</title>
        <authorList>
            <person name="Lovell J."/>
            <person name="Jenkins J."/>
            <person name="Lowry D."/>
            <person name="Mamidi S."/>
            <person name="Sreedasyam A."/>
            <person name="Weng X."/>
            <person name="Barry K."/>
            <person name="Bonette J."/>
            <person name="Campitelli B."/>
            <person name="Daum C."/>
            <person name="Gordon S."/>
            <person name="Gould B."/>
            <person name="Lipzen A."/>
            <person name="Macqueen A."/>
            <person name="Palacio-Mejia J."/>
            <person name="Plott C."/>
            <person name="Shakirov E."/>
            <person name="Shu S."/>
            <person name="Yoshinaga Y."/>
            <person name="Zane M."/>
            <person name="Rokhsar D."/>
            <person name="Grimwood J."/>
            <person name="Schmutz J."/>
            <person name="Juenger T."/>
        </authorList>
    </citation>
    <scope>NUCLEOTIDE SEQUENCE [LARGE SCALE GENOMIC DNA]</scope>
    <source>
        <strain evidence="2">FIL2</strain>
    </source>
</reference>
<evidence type="ECO:0000256" key="1">
    <source>
        <dbReference type="SAM" id="SignalP"/>
    </source>
</evidence>
<accession>A0A2S3IGJ8</accession>
<dbReference type="Proteomes" id="UP000243499">
    <property type="component" value="Chromosome 9"/>
</dbReference>
<keyword evidence="1" id="KW-0732">Signal</keyword>
<gene>
    <name evidence="2" type="ORF">PAHAL_9G024000</name>
</gene>
<name>A0A2S3IGJ8_9POAL</name>
<feature type="chain" id="PRO_5015608351" evidence="1">
    <location>
        <begin position="24"/>
        <end position="88"/>
    </location>
</feature>
<protein>
    <submittedName>
        <fullName evidence="2">Uncharacterized protein</fullName>
    </submittedName>
</protein>
<sequence length="88" mass="9267">MAKLAILTTLLAVAMAIILSVHGARTLERVDQVTILEVSSVAKPPSSTSLEVAALIPFDGPFEEAADGPIAVGYHTTDCTHRIPVFIP</sequence>
<dbReference type="EMBL" id="CM008054">
    <property type="protein sequence ID" value="PAN44197.1"/>
    <property type="molecule type" value="Genomic_DNA"/>
</dbReference>
<evidence type="ECO:0000313" key="2">
    <source>
        <dbReference type="EMBL" id="PAN44197.1"/>
    </source>
</evidence>
<organism evidence="2">
    <name type="scientific">Panicum hallii</name>
    <dbReference type="NCBI Taxonomy" id="206008"/>
    <lineage>
        <taxon>Eukaryota</taxon>
        <taxon>Viridiplantae</taxon>
        <taxon>Streptophyta</taxon>
        <taxon>Embryophyta</taxon>
        <taxon>Tracheophyta</taxon>
        <taxon>Spermatophyta</taxon>
        <taxon>Magnoliopsida</taxon>
        <taxon>Liliopsida</taxon>
        <taxon>Poales</taxon>
        <taxon>Poaceae</taxon>
        <taxon>PACMAD clade</taxon>
        <taxon>Panicoideae</taxon>
        <taxon>Panicodae</taxon>
        <taxon>Paniceae</taxon>
        <taxon>Panicinae</taxon>
        <taxon>Panicum</taxon>
        <taxon>Panicum sect. Panicum</taxon>
    </lineage>
</organism>
<dbReference type="Gramene" id="PAN44197">
    <property type="protein sequence ID" value="PAN44197"/>
    <property type="gene ID" value="PAHAL_9G024000"/>
</dbReference>
<dbReference type="AlphaFoldDB" id="A0A2S3IGJ8"/>
<feature type="signal peptide" evidence="1">
    <location>
        <begin position="1"/>
        <end position="23"/>
    </location>
</feature>